<gene>
    <name evidence="1" type="ORF">GsuE55_37570</name>
</gene>
<sequence length="414" mass="48606">MTPTHIRFLSLLYDYRCLSDELFTALTGEANPSSILRDLLEQQYIKQIEYKAGKCAYLLTREGVDLLRRECDIPSEVYDGKRGIRRAYYRASELDLHPRYMNHQLHTNQFVISLMKEFDKRKIPCKYLNEKESSRYPSIRPDAILSFADVDLLIEMDMATESRKQLKEKWENYRSFLTSPSFAYKERTIVVLFAVAGTAQERERIQLIKHTIYGSLMDLLLSDIDIYVGSPKTLMDVVTKRIIPQTQEQDLPLFFIGKTLREQHRFSVSPATNFRSLLGASFALYVRKKQGDRLLMEEGRLQEFFVDDYFFCPAKTIAKVLYIQRFSSLFRSKYGRPFTYLIVGKNEYEMYVDFSMINALGHSNVFFTTYSRLKQKPFPEAVFQFDSFGNIHHFKHYGLSERIFETHISMLAPQ</sequence>
<geneLocation type="plasmid" evidence="1 2">
    <name>pGspE55-1</name>
</geneLocation>
<organism evidence="1 2">
    <name type="scientific">Geobacillus subterraneus</name>
    <dbReference type="NCBI Taxonomy" id="129338"/>
    <lineage>
        <taxon>Bacteria</taxon>
        <taxon>Bacillati</taxon>
        <taxon>Bacillota</taxon>
        <taxon>Bacilli</taxon>
        <taxon>Bacillales</taxon>
        <taxon>Anoxybacillaceae</taxon>
        <taxon>Geobacillus</taxon>
    </lineage>
</organism>
<name>A0A679G1E6_9BACL</name>
<dbReference type="Proteomes" id="UP000501421">
    <property type="component" value="Plasmid pGspE55-1"/>
</dbReference>
<protein>
    <submittedName>
        <fullName evidence="1">Uncharacterized protein</fullName>
    </submittedName>
</protein>
<dbReference type="EMBL" id="AP022558">
    <property type="protein sequence ID" value="BBW98924.1"/>
    <property type="molecule type" value="Genomic_DNA"/>
</dbReference>
<keyword evidence="1" id="KW-0614">Plasmid</keyword>
<evidence type="ECO:0000313" key="2">
    <source>
        <dbReference type="Proteomes" id="UP000501421"/>
    </source>
</evidence>
<dbReference type="AlphaFoldDB" id="A0A679G1E6"/>
<evidence type="ECO:0000313" key="1">
    <source>
        <dbReference type="EMBL" id="BBW98924.1"/>
    </source>
</evidence>
<keyword evidence="2" id="KW-1185">Reference proteome</keyword>
<dbReference type="Pfam" id="PF13814">
    <property type="entry name" value="Replic_Relax"/>
    <property type="match status" value="1"/>
</dbReference>
<proteinExistence type="predicted"/>
<reference evidence="2" key="1">
    <citation type="journal article" date="2020" name="Microbiol. Resour. Announc.">
        <title>Complete Genome Sequence of Geobacillus sp. Strain E55-1, Isolated from Mine Geyser in Japan.</title>
        <authorList>
            <person name="Miyazaki K."/>
            <person name="Hase E."/>
            <person name="Tokito N."/>
        </authorList>
    </citation>
    <scope>NUCLEOTIDE SEQUENCE [LARGE SCALE GENOMIC DNA]</scope>
    <source>
        <strain evidence="2">E55-1</strain>
        <plasmid evidence="2">pGspE55-1</plasmid>
    </source>
</reference>
<dbReference type="InterPro" id="IPR025855">
    <property type="entry name" value="Replic_Relax"/>
</dbReference>
<accession>A0A679G1E6</accession>